<dbReference type="EMBL" id="RJVO01000001">
    <property type="protein sequence ID" value="ROH93267.1"/>
    <property type="molecule type" value="Genomic_DNA"/>
</dbReference>
<evidence type="ECO:0008006" key="3">
    <source>
        <dbReference type="Google" id="ProtNLM"/>
    </source>
</evidence>
<sequence length="160" mass="16397">MDVQSLITEVTGRAEKIAAQGQEVATIGFDTLKTANGIVVETVQTLAKTNGDAAVALFGEAKTSFEKASKAGVQAVIADPVAYLPATTPAVEAFNTSLKTLGATRVELVKTFEGGYSSIKASINGQPTVKKVAKAAAKKTEAVAKTTVKTVKAAAKKAKA</sequence>
<dbReference type="RefSeq" id="WP_123210122.1">
    <property type="nucleotide sequence ID" value="NZ_RJVO01000001.1"/>
</dbReference>
<comment type="caution">
    <text evidence="1">The sequence shown here is derived from an EMBL/GenBank/DDBJ whole genome shotgun (WGS) entry which is preliminary data.</text>
</comment>
<evidence type="ECO:0000313" key="1">
    <source>
        <dbReference type="EMBL" id="ROH93267.1"/>
    </source>
</evidence>
<name>A0A3N0VKG6_9GAMM</name>
<dbReference type="InParanoid" id="A0A3N0VKG6"/>
<dbReference type="Proteomes" id="UP000282106">
    <property type="component" value="Unassembled WGS sequence"/>
</dbReference>
<reference evidence="1 2" key="1">
    <citation type="submission" date="2018-10" db="EMBL/GenBank/DDBJ databases">
        <authorList>
            <person name="Chen W.-M."/>
        </authorList>
    </citation>
    <scope>NUCLEOTIDE SEQUENCE [LARGE SCALE GENOMIC DNA]</scope>
    <source>
        <strain evidence="1 2">THS-13</strain>
    </source>
</reference>
<proteinExistence type="predicted"/>
<keyword evidence="2" id="KW-1185">Reference proteome</keyword>
<evidence type="ECO:0000313" key="2">
    <source>
        <dbReference type="Proteomes" id="UP000282106"/>
    </source>
</evidence>
<organism evidence="1 2">
    <name type="scientific">Stagnimonas aquatica</name>
    <dbReference type="NCBI Taxonomy" id="2689987"/>
    <lineage>
        <taxon>Bacteria</taxon>
        <taxon>Pseudomonadati</taxon>
        <taxon>Pseudomonadota</taxon>
        <taxon>Gammaproteobacteria</taxon>
        <taxon>Nevskiales</taxon>
        <taxon>Nevskiaceae</taxon>
        <taxon>Stagnimonas</taxon>
    </lineage>
</organism>
<dbReference type="AlphaFoldDB" id="A0A3N0VKG6"/>
<protein>
    <recommendedName>
        <fullName evidence="3">Phasin family protein</fullName>
    </recommendedName>
</protein>
<gene>
    <name evidence="1" type="ORF">ED208_01710</name>
</gene>
<accession>A0A3N0VKG6</accession>